<dbReference type="GeneID" id="54485534"/>
<protein>
    <submittedName>
        <fullName evidence="1">Uncharacterized protein</fullName>
    </submittedName>
</protein>
<dbReference type="Proteomes" id="UP000799437">
    <property type="component" value="Unassembled WGS sequence"/>
</dbReference>
<gene>
    <name evidence="1" type="ORF">EJ05DRAFT_478541</name>
</gene>
<dbReference type="AlphaFoldDB" id="A0A6A6VZ45"/>
<evidence type="ECO:0000313" key="2">
    <source>
        <dbReference type="Proteomes" id="UP000799437"/>
    </source>
</evidence>
<proteinExistence type="predicted"/>
<sequence>MSLSMLFLPQAILRLALSRMASRAIFEGLMELGRRRRRSFVLQWHVRLSGDLIVNGYFSPVMTLEWLVSARARNCRTPARATVQVRMWVESLNA</sequence>
<evidence type="ECO:0000313" key="1">
    <source>
        <dbReference type="EMBL" id="KAF2755563.1"/>
    </source>
</evidence>
<dbReference type="EMBL" id="ML996577">
    <property type="protein sequence ID" value="KAF2755563.1"/>
    <property type="molecule type" value="Genomic_DNA"/>
</dbReference>
<keyword evidence="2" id="KW-1185">Reference proteome</keyword>
<accession>A0A6A6VZ45</accession>
<reference evidence="1" key="1">
    <citation type="journal article" date="2020" name="Stud. Mycol.">
        <title>101 Dothideomycetes genomes: a test case for predicting lifestyles and emergence of pathogens.</title>
        <authorList>
            <person name="Haridas S."/>
            <person name="Albert R."/>
            <person name="Binder M."/>
            <person name="Bloem J."/>
            <person name="Labutti K."/>
            <person name="Salamov A."/>
            <person name="Andreopoulos B."/>
            <person name="Baker S."/>
            <person name="Barry K."/>
            <person name="Bills G."/>
            <person name="Bluhm B."/>
            <person name="Cannon C."/>
            <person name="Castanera R."/>
            <person name="Culley D."/>
            <person name="Daum C."/>
            <person name="Ezra D."/>
            <person name="Gonzalez J."/>
            <person name="Henrissat B."/>
            <person name="Kuo A."/>
            <person name="Liang C."/>
            <person name="Lipzen A."/>
            <person name="Lutzoni F."/>
            <person name="Magnuson J."/>
            <person name="Mondo S."/>
            <person name="Nolan M."/>
            <person name="Ohm R."/>
            <person name="Pangilinan J."/>
            <person name="Park H.-J."/>
            <person name="Ramirez L."/>
            <person name="Alfaro M."/>
            <person name="Sun H."/>
            <person name="Tritt A."/>
            <person name="Yoshinaga Y."/>
            <person name="Zwiers L.-H."/>
            <person name="Turgeon B."/>
            <person name="Goodwin S."/>
            <person name="Spatafora J."/>
            <person name="Crous P."/>
            <person name="Grigoriev I."/>
        </authorList>
    </citation>
    <scope>NUCLEOTIDE SEQUENCE</scope>
    <source>
        <strain evidence="1">CBS 121739</strain>
    </source>
</reference>
<organism evidence="1 2">
    <name type="scientific">Pseudovirgaria hyperparasitica</name>
    <dbReference type="NCBI Taxonomy" id="470096"/>
    <lineage>
        <taxon>Eukaryota</taxon>
        <taxon>Fungi</taxon>
        <taxon>Dikarya</taxon>
        <taxon>Ascomycota</taxon>
        <taxon>Pezizomycotina</taxon>
        <taxon>Dothideomycetes</taxon>
        <taxon>Dothideomycetes incertae sedis</taxon>
        <taxon>Acrospermales</taxon>
        <taxon>Acrospermaceae</taxon>
        <taxon>Pseudovirgaria</taxon>
    </lineage>
</organism>
<dbReference type="RefSeq" id="XP_033598014.1">
    <property type="nucleotide sequence ID" value="XM_033744480.1"/>
</dbReference>
<name>A0A6A6VZ45_9PEZI</name>